<comment type="caution">
    <text evidence="2">The sequence shown here is derived from an EMBL/GenBank/DDBJ whole genome shotgun (WGS) entry which is preliminary data.</text>
</comment>
<accession>A0A8T0HDG5</accession>
<reference evidence="2 3" key="1">
    <citation type="submission" date="2020-06" db="EMBL/GenBank/DDBJ databases">
        <title>WGS assembly of Ceratodon purpureus strain R40.</title>
        <authorList>
            <person name="Carey S.B."/>
            <person name="Jenkins J."/>
            <person name="Shu S."/>
            <person name="Lovell J.T."/>
            <person name="Sreedasyam A."/>
            <person name="Maumus F."/>
            <person name="Tiley G.P."/>
            <person name="Fernandez-Pozo N."/>
            <person name="Barry K."/>
            <person name="Chen C."/>
            <person name="Wang M."/>
            <person name="Lipzen A."/>
            <person name="Daum C."/>
            <person name="Saski C.A."/>
            <person name="Payton A.C."/>
            <person name="Mcbreen J.C."/>
            <person name="Conrad R.E."/>
            <person name="Kollar L.M."/>
            <person name="Olsson S."/>
            <person name="Huttunen S."/>
            <person name="Landis J.B."/>
            <person name="Wickett N.J."/>
            <person name="Johnson M.G."/>
            <person name="Rensing S.A."/>
            <person name="Grimwood J."/>
            <person name="Schmutz J."/>
            <person name="Mcdaniel S.F."/>
        </authorList>
    </citation>
    <scope>NUCLEOTIDE SEQUENCE [LARGE SCALE GENOMIC DNA]</scope>
    <source>
        <strain evidence="2 3">R40</strain>
    </source>
</reference>
<dbReference type="EMBL" id="CM026427">
    <property type="protein sequence ID" value="KAG0568189.1"/>
    <property type="molecule type" value="Genomic_DNA"/>
</dbReference>
<sequence>MEAMALASGVLGYGYGSEAEMCVSGHQWGAFSCAVATLWALLRAWGLQVVRAMARGPGGQNSWVTEVRTLWTRSFAQSVPGELIYKEYLAFRFSREPSISVNSHILGSRQAMS</sequence>
<keyword evidence="3" id="KW-1185">Reference proteome</keyword>
<dbReference type="Proteomes" id="UP000822688">
    <property type="component" value="Chromosome 6"/>
</dbReference>
<evidence type="ECO:0000313" key="1">
    <source>
        <dbReference type="EMBL" id="KAG0568175.1"/>
    </source>
</evidence>
<proteinExistence type="predicted"/>
<organism evidence="2 3">
    <name type="scientific">Ceratodon purpureus</name>
    <name type="common">Fire moss</name>
    <name type="synonym">Dicranum purpureum</name>
    <dbReference type="NCBI Taxonomy" id="3225"/>
    <lineage>
        <taxon>Eukaryota</taxon>
        <taxon>Viridiplantae</taxon>
        <taxon>Streptophyta</taxon>
        <taxon>Embryophyta</taxon>
        <taxon>Bryophyta</taxon>
        <taxon>Bryophytina</taxon>
        <taxon>Bryopsida</taxon>
        <taxon>Dicranidae</taxon>
        <taxon>Pseudoditrichales</taxon>
        <taxon>Ditrichaceae</taxon>
        <taxon>Ceratodon</taxon>
    </lineage>
</organism>
<protein>
    <submittedName>
        <fullName evidence="2">Uncharacterized protein</fullName>
    </submittedName>
</protein>
<evidence type="ECO:0000313" key="2">
    <source>
        <dbReference type="EMBL" id="KAG0568189.1"/>
    </source>
</evidence>
<name>A0A8T0HDG5_CERPU</name>
<gene>
    <name evidence="1" type="ORF">KC19_6G000400</name>
    <name evidence="2" type="ORF">KC19_6G001000</name>
</gene>
<dbReference type="EMBL" id="CM026427">
    <property type="protein sequence ID" value="KAG0568175.1"/>
    <property type="molecule type" value="Genomic_DNA"/>
</dbReference>
<evidence type="ECO:0000313" key="3">
    <source>
        <dbReference type="Proteomes" id="UP000822688"/>
    </source>
</evidence>
<dbReference type="AlphaFoldDB" id="A0A8T0HDG5"/>